<dbReference type="GO" id="GO:0009228">
    <property type="term" value="P:thiamine biosynthetic process"/>
    <property type="evidence" value="ECO:0007669"/>
    <property type="project" value="UniProtKB-KW"/>
</dbReference>
<name>A0A023X0J4_RUBRA</name>
<feature type="domain" description="FAD dependent oxidoreductase" evidence="10">
    <location>
        <begin position="9"/>
        <end position="356"/>
    </location>
</feature>
<gene>
    <name evidence="12" type="primary">thiO</name>
    <name evidence="11" type="ORF">RradSPS_0585</name>
    <name evidence="12" type="ORF">SIL72_04475</name>
</gene>
<dbReference type="SUPFAM" id="SSF51905">
    <property type="entry name" value="FAD/NAD(P)-binding domain"/>
    <property type="match status" value="1"/>
</dbReference>
<evidence type="ECO:0000256" key="3">
    <source>
        <dbReference type="ARBA" id="ARBA00007330"/>
    </source>
</evidence>
<evidence type="ECO:0000256" key="1">
    <source>
        <dbReference type="ARBA" id="ARBA00001974"/>
    </source>
</evidence>
<evidence type="ECO:0000256" key="9">
    <source>
        <dbReference type="ARBA" id="ARBA00050018"/>
    </source>
</evidence>
<dbReference type="GO" id="GO:0004368">
    <property type="term" value="F:glycerol-3-phosphate dehydrogenase (quinone) activity"/>
    <property type="evidence" value="ECO:0007669"/>
    <property type="project" value="InterPro"/>
</dbReference>
<dbReference type="EC" id="1.4.3.19" evidence="9"/>
<keyword evidence="4" id="KW-0285">Flavoprotein</keyword>
<dbReference type="PANTHER" id="PTHR13847:SF289">
    <property type="entry name" value="GLYCINE OXIDASE"/>
    <property type="match status" value="1"/>
</dbReference>
<dbReference type="InterPro" id="IPR012727">
    <property type="entry name" value="Gly_oxidase_ThiO"/>
</dbReference>
<evidence type="ECO:0000256" key="4">
    <source>
        <dbReference type="ARBA" id="ARBA00022630"/>
    </source>
</evidence>
<dbReference type="Gene3D" id="3.30.9.10">
    <property type="entry name" value="D-Amino Acid Oxidase, subunit A, domain 2"/>
    <property type="match status" value="1"/>
</dbReference>
<dbReference type="GO" id="GO:0009229">
    <property type="term" value="P:thiamine diphosphate biosynthetic process"/>
    <property type="evidence" value="ECO:0007669"/>
    <property type="project" value="UniProtKB-UniPathway"/>
</dbReference>
<protein>
    <recommendedName>
        <fullName evidence="9">glycine oxidase</fullName>
        <ecNumber evidence="9">1.4.3.19</ecNumber>
    </recommendedName>
</protein>
<evidence type="ECO:0000313" key="11">
    <source>
        <dbReference type="EMBL" id="AHY45868.1"/>
    </source>
</evidence>
<keyword evidence="7 12" id="KW-0560">Oxidoreductase</keyword>
<dbReference type="RefSeq" id="WP_038680589.1">
    <property type="nucleotide sequence ID" value="NZ_CP007514.1"/>
</dbReference>
<dbReference type="NCBIfam" id="TIGR02352">
    <property type="entry name" value="thiamin_ThiO"/>
    <property type="match status" value="1"/>
</dbReference>
<dbReference type="Pfam" id="PF01266">
    <property type="entry name" value="DAO"/>
    <property type="match status" value="1"/>
</dbReference>
<evidence type="ECO:0000313" key="12">
    <source>
        <dbReference type="EMBL" id="MDX5893281.1"/>
    </source>
</evidence>
<dbReference type="PRINTS" id="PR01001">
    <property type="entry name" value="FADG3PDH"/>
</dbReference>
<keyword evidence="5" id="KW-0274">FAD</keyword>
<dbReference type="InterPro" id="IPR006076">
    <property type="entry name" value="FAD-dep_OxRdtase"/>
</dbReference>
<dbReference type="Gene3D" id="3.50.50.60">
    <property type="entry name" value="FAD/NAD(P)-binding domain"/>
    <property type="match status" value="1"/>
</dbReference>
<comment type="cofactor">
    <cofactor evidence="1">
        <name>FAD</name>
        <dbReference type="ChEBI" id="CHEBI:57692"/>
    </cofactor>
</comment>
<evidence type="ECO:0000313" key="13">
    <source>
        <dbReference type="Proteomes" id="UP000025229"/>
    </source>
</evidence>
<reference evidence="12" key="2">
    <citation type="submission" date="2023-11" db="EMBL/GenBank/DDBJ databases">
        <title>MicrobeMod: A computational toolkit for identifying prokaryotic methylation and restriction-modification with nanopore sequencing.</title>
        <authorList>
            <person name="Crits-Christoph A."/>
            <person name="Kang S.C."/>
            <person name="Lee H."/>
            <person name="Ostrov N."/>
        </authorList>
    </citation>
    <scope>NUCLEOTIDE SEQUENCE</scope>
    <source>
        <strain evidence="12">ATCC 51242</strain>
    </source>
</reference>
<dbReference type="HOGENOM" id="CLU_007884_4_5_11"/>
<dbReference type="PANTHER" id="PTHR13847">
    <property type="entry name" value="SARCOSINE DEHYDROGENASE-RELATED"/>
    <property type="match status" value="1"/>
</dbReference>
<dbReference type="EMBL" id="JAWXXX010000001">
    <property type="protein sequence ID" value="MDX5893281.1"/>
    <property type="molecule type" value="Genomic_DNA"/>
</dbReference>
<comment type="similarity">
    <text evidence="3">Belongs to the FAD-dependent glycerol-3-phosphate dehydrogenase family.</text>
</comment>
<keyword evidence="6" id="KW-0784">Thiamine biosynthesis</keyword>
<dbReference type="Proteomes" id="UP001281130">
    <property type="component" value="Unassembled WGS sequence"/>
</dbReference>
<dbReference type="EMBL" id="CP007514">
    <property type="protein sequence ID" value="AHY45868.1"/>
    <property type="molecule type" value="Genomic_DNA"/>
</dbReference>
<dbReference type="GO" id="GO:0050660">
    <property type="term" value="F:flavin adenine dinucleotide binding"/>
    <property type="evidence" value="ECO:0007669"/>
    <property type="project" value="InterPro"/>
</dbReference>
<evidence type="ECO:0000256" key="7">
    <source>
        <dbReference type="ARBA" id="ARBA00023002"/>
    </source>
</evidence>
<sequence>MTSAGDFYDVVVVGGGVIGLSVAYHAARRGASVALFEADALASGASGAAAGMLNAQAEAQAPGPMLDLMLRSRELHHTLGPELLDATGLDPEYVWSGTLRVACDDAFATALGESFHWQRKRGLAARWLSGDEVRKLDPGVCDGALAGLFLPEDGQVESRRLSRALALAATKNGAELREHVRVTQLLRGVRKERITGVETDSGAVRSGCTVLAGGSASGTLLSPLGVEIPLFPVKGETITLAGVFREPGPNVWDSGCYVVAKRDGRVVVGATERPHETDRRPTLDGVAHLTRAAGRLLPGLSGATFAGAWGGLRPATPDKLPVLGEPEGLEGLLLASGTYRNGILLAPAVGAALAARALGEKEGTQVDLSPFAPGRFSGS</sequence>
<dbReference type="InterPro" id="IPR036188">
    <property type="entry name" value="FAD/NAD-bd_sf"/>
</dbReference>
<evidence type="ECO:0000256" key="5">
    <source>
        <dbReference type="ARBA" id="ARBA00022827"/>
    </source>
</evidence>
<evidence type="ECO:0000259" key="10">
    <source>
        <dbReference type="Pfam" id="PF01266"/>
    </source>
</evidence>
<dbReference type="UniPathway" id="UPA00060"/>
<dbReference type="STRING" id="42256.RradSPS_0585"/>
<dbReference type="SUPFAM" id="SSF54373">
    <property type="entry name" value="FAD-linked reductases, C-terminal domain"/>
    <property type="match status" value="1"/>
</dbReference>
<dbReference type="GO" id="GO:0006072">
    <property type="term" value="P:glycerol-3-phosphate metabolic process"/>
    <property type="evidence" value="ECO:0007669"/>
    <property type="project" value="InterPro"/>
</dbReference>
<dbReference type="Proteomes" id="UP000025229">
    <property type="component" value="Chromosome"/>
</dbReference>
<comment type="pathway">
    <text evidence="2">Cofactor biosynthesis; thiamine diphosphate biosynthesis.</text>
</comment>
<dbReference type="GO" id="GO:0005737">
    <property type="term" value="C:cytoplasm"/>
    <property type="evidence" value="ECO:0007669"/>
    <property type="project" value="TreeGrafter"/>
</dbReference>
<proteinExistence type="inferred from homology"/>
<evidence type="ECO:0000256" key="6">
    <source>
        <dbReference type="ARBA" id="ARBA00022977"/>
    </source>
</evidence>
<dbReference type="AlphaFoldDB" id="A0A023X0J4"/>
<dbReference type="eggNOG" id="COG0665">
    <property type="taxonomic scope" value="Bacteria"/>
</dbReference>
<dbReference type="InterPro" id="IPR000447">
    <property type="entry name" value="G3P_DH_FAD-dep"/>
</dbReference>
<accession>A0A023X0J4</accession>
<dbReference type="GO" id="GO:0043799">
    <property type="term" value="F:glycine oxidase activity"/>
    <property type="evidence" value="ECO:0007669"/>
    <property type="project" value="UniProtKB-EC"/>
</dbReference>
<evidence type="ECO:0000256" key="8">
    <source>
        <dbReference type="ARBA" id="ARBA00049872"/>
    </source>
</evidence>
<comment type="catalytic activity">
    <reaction evidence="8">
        <text>glycine + O2 + H2O = glyoxylate + H2O2 + NH4(+)</text>
        <dbReference type="Rhea" id="RHEA:11532"/>
        <dbReference type="ChEBI" id="CHEBI:15377"/>
        <dbReference type="ChEBI" id="CHEBI:15379"/>
        <dbReference type="ChEBI" id="CHEBI:16240"/>
        <dbReference type="ChEBI" id="CHEBI:28938"/>
        <dbReference type="ChEBI" id="CHEBI:36655"/>
        <dbReference type="ChEBI" id="CHEBI:57305"/>
        <dbReference type="EC" id="1.4.3.19"/>
    </reaction>
</comment>
<organism evidence="11 13">
    <name type="scientific">Rubrobacter radiotolerans</name>
    <name type="common">Arthrobacter radiotolerans</name>
    <dbReference type="NCBI Taxonomy" id="42256"/>
    <lineage>
        <taxon>Bacteria</taxon>
        <taxon>Bacillati</taxon>
        <taxon>Actinomycetota</taxon>
        <taxon>Rubrobacteria</taxon>
        <taxon>Rubrobacterales</taxon>
        <taxon>Rubrobacteraceae</taxon>
        <taxon>Rubrobacter</taxon>
    </lineage>
</organism>
<evidence type="ECO:0000256" key="2">
    <source>
        <dbReference type="ARBA" id="ARBA00004948"/>
    </source>
</evidence>
<reference evidence="11 13" key="1">
    <citation type="submission" date="2014-03" db="EMBL/GenBank/DDBJ databases">
        <title>Complete genome sequence of the Radio-Resistant Rubrobacter radiotolerans RSPS-4.</title>
        <authorList>
            <person name="Egas C.C."/>
            <person name="Barroso C.C."/>
            <person name="Froufe H.J.C."/>
            <person name="Pacheco J.J."/>
            <person name="Albuquerque L.L."/>
            <person name="da Costa M.M.S."/>
        </authorList>
    </citation>
    <scope>NUCLEOTIDE SEQUENCE [LARGE SCALE GENOMIC DNA]</scope>
    <source>
        <strain evidence="11 13">RSPS-4</strain>
    </source>
</reference>
<dbReference type="OrthoDB" id="9806257at2"/>
<dbReference type="KEGG" id="rrd:RradSPS_0585"/>
<keyword evidence="13" id="KW-1185">Reference proteome</keyword>